<dbReference type="SUPFAM" id="SSF46938">
    <property type="entry name" value="CRAL/TRIO N-terminal domain"/>
    <property type="match status" value="1"/>
</dbReference>
<reference evidence="2" key="1">
    <citation type="journal article" date="2015" name="J. Med. Entomol.">
        <title>A Deep Insight Into the Sialotranscriptome of the Chagas Disease Vector, Panstrongylus megistus (Hemiptera: Heteroptera).</title>
        <authorList>
            <person name="Ribeiro J.M."/>
            <person name="Schwarz A."/>
            <person name="Francischetti I.M."/>
        </authorList>
    </citation>
    <scope>NUCLEOTIDE SEQUENCE</scope>
    <source>
        <tissue evidence="2">Salivary glands</tissue>
    </source>
</reference>
<sequence length="295" mass="34440">RKQNMENVKSDEWQAKEEDIKHMKEWLKKQVHLPQNIPDEQLIQFLYSCYSKLEVAKRAIDTYYTMKTTTPEFFSNRHLDAPGLKHITEVVQMCILPGRTHSGYSVLWARLLDCDSSKFYLDDAIKLLFMLVDTCLARDRTSAKGMVIVFDNKGNSLGHLARLTLASTKKYFIYVQEAMPVRLKCILIVNVNSVMTHIMNLIKPFIHKDYVKYILLHNPDQIQKTYSIVPREIQPKDYGGEAPSMDTLSRETLKQIRSHADWFKFDETLRIIESKKPLKNNNCYLEGSFKKLNID</sequence>
<name>A0A069DSA7_9HEMI</name>
<dbReference type="Pfam" id="PF00650">
    <property type="entry name" value="CRAL_TRIO"/>
    <property type="match status" value="1"/>
</dbReference>
<evidence type="ECO:0000259" key="1">
    <source>
        <dbReference type="PROSITE" id="PS50191"/>
    </source>
</evidence>
<dbReference type="Gene3D" id="1.20.5.1200">
    <property type="entry name" value="Alpha-tocopherol transfer"/>
    <property type="match status" value="1"/>
</dbReference>
<dbReference type="PROSITE" id="PS50191">
    <property type="entry name" value="CRAL_TRIO"/>
    <property type="match status" value="1"/>
</dbReference>
<dbReference type="SUPFAM" id="SSF52087">
    <property type="entry name" value="CRAL/TRIO domain"/>
    <property type="match status" value="1"/>
</dbReference>
<feature type="domain" description="CRAL-TRIO" evidence="1">
    <location>
        <begin position="84"/>
        <end position="246"/>
    </location>
</feature>
<organism evidence="2">
    <name type="scientific">Panstrongylus megistus</name>
    <dbReference type="NCBI Taxonomy" id="65343"/>
    <lineage>
        <taxon>Eukaryota</taxon>
        <taxon>Metazoa</taxon>
        <taxon>Ecdysozoa</taxon>
        <taxon>Arthropoda</taxon>
        <taxon>Hexapoda</taxon>
        <taxon>Insecta</taxon>
        <taxon>Pterygota</taxon>
        <taxon>Neoptera</taxon>
        <taxon>Paraneoptera</taxon>
        <taxon>Hemiptera</taxon>
        <taxon>Heteroptera</taxon>
        <taxon>Panheteroptera</taxon>
        <taxon>Cimicomorpha</taxon>
        <taxon>Reduviidae</taxon>
        <taxon>Triatominae</taxon>
        <taxon>Panstrongylus</taxon>
    </lineage>
</organism>
<dbReference type="GO" id="GO:0016020">
    <property type="term" value="C:membrane"/>
    <property type="evidence" value="ECO:0007669"/>
    <property type="project" value="TreeGrafter"/>
</dbReference>
<dbReference type="Gene3D" id="3.40.525.10">
    <property type="entry name" value="CRAL-TRIO lipid binding domain"/>
    <property type="match status" value="1"/>
</dbReference>
<dbReference type="GO" id="GO:1902936">
    <property type="term" value="F:phosphatidylinositol bisphosphate binding"/>
    <property type="evidence" value="ECO:0007669"/>
    <property type="project" value="TreeGrafter"/>
</dbReference>
<dbReference type="EMBL" id="GBGD01002347">
    <property type="protein sequence ID" value="JAC86542.1"/>
    <property type="molecule type" value="mRNA"/>
</dbReference>
<dbReference type="PRINTS" id="PR00180">
    <property type="entry name" value="CRETINALDHBP"/>
</dbReference>
<dbReference type="PANTHER" id="PTHR10174:SF213">
    <property type="entry name" value="CRAL-TRIO DOMAIN-CONTAINING PROTEIN"/>
    <property type="match status" value="1"/>
</dbReference>
<dbReference type="InterPro" id="IPR001251">
    <property type="entry name" value="CRAL-TRIO_dom"/>
</dbReference>
<dbReference type="PANTHER" id="PTHR10174">
    <property type="entry name" value="ALPHA-TOCOPHEROL TRANSFER PROTEIN-RELATED"/>
    <property type="match status" value="1"/>
</dbReference>
<dbReference type="InterPro" id="IPR036865">
    <property type="entry name" value="CRAL-TRIO_dom_sf"/>
</dbReference>
<dbReference type="AlphaFoldDB" id="A0A069DSA7"/>
<proteinExistence type="evidence at transcript level"/>
<protein>
    <submittedName>
        <fullName evidence="2">Putative phosphatidylinositol transfer protein sec14</fullName>
    </submittedName>
</protein>
<evidence type="ECO:0000313" key="2">
    <source>
        <dbReference type="EMBL" id="JAC86542.1"/>
    </source>
</evidence>
<dbReference type="SMART" id="SM00516">
    <property type="entry name" value="SEC14"/>
    <property type="match status" value="1"/>
</dbReference>
<accession>A0A069DSA7</accession>
<dbReference type="CDD" id="cd00170">
    <property type="entry name" value="SEC14"/>
    <property type="match status" value="1"/>
</dbReference>
<feature type="non-terminal residue" evidence="2">
    <location>
        <position position="1"/>
    </location>
</feature>
<dbReference type="InterPro" id="IPR036273">
    <property type="entry name" value="CRAL/TRIO_N_dom_sf"/>
</dbReference>